<comment type="caution">
    <text evidence="8">The sequence shown here is derived from an EMBL/GenBank/DDBJ whole genome shotgun (WGS) entry which is preliminary data.</text>
</comment>
<reference evidence="8 9" key="1">
    <citation type="journal article" date="2013" name="MBio">
        <title>Genome sequencing of the plant pathogen Taphrina deformans, the causal agent of peach leaf curl.</title>
        <authorList>
            <person name="Cisse O.H."/>
            <person name="Almeida J.M.G.C.F."/>
            <person name="Fonseca A."/>
            <person name="Kumar A.A."/>
            <person name="Salojaervi J."/>
            <person name="Overmyer K."/>
            <person name="Hauser P.M."/>
            <person name="Pagni M."/>
        </authorList>
    </citation>
    <scope>NUCLEOTIDE SEQUENCE [LARGE SCALE GENOMIC DNA]</scope>
    <source>
        <strain evidence="9">PYCC 5710 / ATCC 11124 / CBS 356.35 / IMI 108563 / JCM 9778 / NBRC 8474</strain>
    </source>
</reference>
<feature type="compositionally biased region" description="Low complexity" evidence="6">
    <location>
        <begin position="41"/>
        <end position="55"/>
    </location>
</feature>
<dbReference type="InterPro" id="IPR015360">
    <property type="entry name" value="XPC-bd"/>
</dbReference>
<dbReference type="VEuPathDB" id="FungiDB:TAPDE_004420"/>
<dbReference type="Gene3D" id="1.10.8.10">
    <property type="entry name" value="DNA helicase RuvA subunit, C-terminal domain"/>
    <property type="match status" value="2"/>
</dbReference>
<keyword evidence="2 5" id="KW-0227">DNA damage</keyword>
<evidence type="ECO:0000256" key="3">
    <source>
        <dbReference type="ARBA" id="ARBA00023204"/>
    </source>
</evidence>
<feature type="domain" description="UBA" evidence="7">
    <location>
        <begin position="176"/>
        <end position="217"/>
    </location>
</feature>
<keyword evidence="1" id="KW-0677">Repeat</keyword>
<dbReference type="FunFam" id="1.10.8.10:FF:000002">
    <property type="entry name" value="UV excision repair protein RAD23 homolog"/>
    <property type="match status" value="1"/>
</dbReference>
<evidence type="ECO:0000256" key="5">
    <source>
        <dbReference type="RuleBase" id="RU367049"/>
    </source>
</evidence>
<dbReference type="STRING" id="1097556.R4XDV4"/>
<gene>
    <name evidence="8" type="ORF">TAPDE_004420</name>
</gene>
<dbReference type="Pfam" id="PF00627">
    <property type="entry name" value="UBA"/>
    <property type="match status" value="2"/>
</dbReference>
<keyword evidence="9" id="KW-1185">Reference proteome</keyword>
<dbReference type="InterPro" id="IPR006636">
    <property type="entry name" value="STI1_HS-bd"/>
</dbReference>
<dbReference type="GO" id="GO:0043161">
    <property type="term" value="P:proteasome-mediated ubiquitin-dependent protein catabolic process"/>
    <property type="evidence" value="ECO:0007669"/>
    <property type="project" value="UniProtKB-UniRule"/>
</dbReference>
<dbReference type="GO" id="GO:0005829">
    <property type="term" value="C:cytosol"/>
    <property type="evidence" value="ECO:0007669"/>
    <property type="project" value="TreeGrafter"/>
</dbReference>
<comment type="subcellular location">
    <subcellularLocation>
        <location evidence="5">Nucleus</location>
    </subcellularLocation>
    <subcellularLocation>
        <location evidence="5">Cytoplasm</location>
    </subcellularLocation>
</comment>
<dbReference type="SUPFAM" id="SSF101238">
    <property type="entry name" value="XPC-binding domain"/>
    <property type="match status" value="1"/>
</dbReference>
<dbReference type="InterPro" id="IPR036353">
    <property type="entry name" value="XPC-bd_sf"/>
</dbReference>
<dbReference type="FunFam" id="1.10.8.10:FF:000003">
    <property type="entry name" value="UV excision repair protein RAD23 homolog"/>
    <property type="match status" value="1"/>
</dbReference>
<evidence type="ECO:0000256" key="6">
    <source>
        <dbReference type="SAM" id="MobiDB-lite"/>
    </source>
</evidence>
<comment type="function">
    <text evidence="5">Multiubiquitin chain receptor involved in modulation of proteasomal degradation. Involved in nucleotide excision repair.</text>
</comment>
<comment type="similarity">
    <text evidence="5">Belongs to the RAD23 family.</text>
</comment>
<dbReference type="OrthoDB" id="419317at2759"/>
<evidence type="ECO:0000259" key="7">
    <source>
        <dbReference type="PROSITE" id="PS50030"/>
    </source>
</evidence>
<dbReference type="PRINTS" id="PR01839">
    <property type="entry name" value="RAD23PROTEIN"/>
</dbReference>
<organism evidence="8 9">
    <name type="scientific">Taphrina deformans (strain PYCC 5710 / ATCC 11124 / CBS 356.35 / IMI 108563 / JCM 9778 / NBRC 8474)</name>
    <name type="common">Peach leaf curl fungus</name>
    <name type="synonym">Lalaria deformans</name>
    <dbReference type="NCBI Taxonomy" id="1097556"/>
    <lineage>
        <taxon>Eukaryota</taxon>
        <taxon>Fungi</taxon>
        <taxon>Dikarya</taxon>
        <taxon>Ascomycota</taxon>
        <taxon>Taphrinomycotina</taxon>
        <taxon>Taphrinomycetes</taxon>
        <taxon>Taphrinales</taxon>
        <taxon>Taphrinaceae</taxon>
        <taxon>Taphrina</taxon>
    </lineage>
</organism>
<sequence length="228" mass="24773">MLMEMGYDRSEVEKAMRAAFNNPDRAVEYLLSGIPEHIQREQAQAQQQQPQQAPATPSPAPSSQPSQPSQEQTAPAARTGNLFEAAAQQSQGGGGAAAPATGESPLDFLRNDPQFNQLRQVVQTNPQMLEPILQQLAASNPQLASLITSNPEAFLELLAGGEDGALPPGAQQIQVTPEEHAAIERLQQLGFSQEMVVQAYFACDKNEEIAANYLFEHGYDDDEEDTQE</sequence>
<proteinExistence type="inferred from homology"/>
<dbReference type="GO" id="GO:0003684">
    <property type="term" value="F:damaged DNA binding"/>
    <property type="evidence" value="ECO:0007669"/>
    <property type="project" value="UniProtKB-UniRule"/>
</dbReference>
<keyword evidence="5" id="KW-0963">Cytoplasm</keyword>
<dbReference type="GO" id="GO:0006289">
    <property type="term" value="P:nucleotide-excision repair"/>
    <property type="evidence" value="ECO:0007669"/>
    <property type="project" value="UniProtKB-UniRule"/>
</dbReference>
<dbReference type="PROSITE" id="PS50030">
    <property type="entry name" value="UBA"/>
    <property type="match status" value="2"/>
</dbReference>
<evidence type="ECO:0000313" key="8">
    <source>
        <dbReference type="EMBL" id="CCG84051.1"/>
    </source>
</evidence>
<dbReference type="AlphaFoldDB" id="R4XDV4"/>
<keyword evidence="4 5" id="KW-0539">Nucleus</keyword>
<dbReference type="GO" id="GO:0031593">
    <property type="term" value="F:polyubiquitin modification-dependent protein binding"/>
    <property type="evidence" value="ECO:0007669"/>
    <property type="project" value="UniProtKB-UniRule"/>
</dbReference>
<dbReference type="CDD" id="cd14281">
    <property type="entry name" value="UBA2_Rad23_like"/>
    <property type="match status" value="1"/>
</dbReference>
<dbReference type="Gene3D" id="1.10.10.540">
    <property type="entry name" value="XPC-binding domain"/>
    <property type="match status" value="1"/>
</dbReference>
<evidence type="ECO:0000256" key="2">
    <source>
        <dbReference type="ARBA" id="ARBA00022763"/>
    </source>
</evidence>
<dbReference type="eggNOG" id="KOG0011">
    <property type="taxonomic scope" value="Eukaryota"/>
</dbReference>
<dbReference type="SMART" id="SM00727">
    <property type="entry name" value="STI1"/>
    <property type="match status" value="1"/>
</dbReference>
<evidence type="ECO:0000256" key="1">
    <source>
        <dbReference type="ARBA" id="ARBA00022737"/>
    </source>
</evidence>
<dbReference type="PANTHER" id="PTHR10621">
    <property type="entry name" value="UV EXCISION REPAIR PROTEIN RAD23"/>
    <property type="match status" value="1"/>
</dbReference>
<feature type="compositionally biased region" description="Low complexity" evidence="6">
    <location>
        <begin position="63"/>
        <end position="77"/>
    </location>
</feature>
<dbReference type="EMBL" id="CAHR02000197">
    <property type="protein sequence ID" value="CCG84051.1"/>
    <property type="molecule type" value="Genomic_DNA"/>
</dbReference>
<dbReference type="FunFam" id="1.10.10.540:FF:000001">
    <property type="entry name" value="UV excision repair protein RAD23 B"/>
    <property type="match status" value="1"/>
</dbReference>
<feature type="region of interest" description="Disordered" evidence="6">
    <location>
        <begin position="31"/>
        <end position="110"/>
    </location>
</feature>
<name>R4XDV4_TAPDE</name>
<dbReference type="SMART" id="SM00165">
    <property type="entry name" value="UBA"/>
    <property type="match status" value="2"/>
</dbReference>
<dbReference type="GO" id="GO:0070628">
    <property type="term" value="F:proteasome binding"/>
    <property type="evidence" value="ECO:0007669"/>
    <property type="project" value="TreeGrafter"/>
</dbReference>
<dbReference type="InterPro" id="IPR015940">
    <property type="entry name" value="UBA"/>
</dbReference>
<dbReference type="SUPFAM" id="SSF46934">
    <property type="entry name" value="UBA-like"/>
    <property type="match status" value="2"/>
</dbReference>
<dbReference type="NCBIfam" id="TIGR00601">
    <property type="entry name" value="rad23"/>
    <property type="match status" value="1"/>
</dbReference>
<evidence type="ECO:0000313" key="9">
    <source>
        <dbReference type="Proteomes" id="UP000013776"/>
    </source>
</evidence>
<dbReference type="GO" id="GO:0005654">
    <property type="term" value="C:nucleoplasm"/>
    <property type="evidence" value="ECO:0007669"/>
    <property type="project" value="TreeGrafter"/>
</dbReference>
<dbReference type="InterPro" id="IPR004806">
    <property type="entry name" value="Rad23"/>
</dbReference>
<protein>
    <recommendedName>
        <fullName evidence="5">UV excision repair protein RAD23</fullName>
    </recommendedName>
</protein>
<dbReference type="Pfam" id="PF09280">
    <property type="entry name" value="XPC-binding"/>
    <property type="match status" value="1"/>
</dbReference>
<keyword evidence="3 5" id="KW-0234">DNA repair</keyword>
<dbReference type="Proteomes" id="UP000013776">
    <property type="component" value="Unassembled WGS sequence"/>
</dbReference>
<dbReference type="GO" id="GO:0043130">
    <property type="term" value="F:ubiquitin binding"/>
    <property type="evidence" value="ECO:0007669"/>
    <property type="project" value="UniProtKB-UniRule"/>
</dbReference>
<dbReference type="InterPro" id="IPR009060">
    <property type="entry name" value="UBA-like_sf"/>
</dbReference>
<dbReference type="PANTHER" id="PTHR10621:SF0">
    <property type="entry name" value="UV EXCISION REPAIR PROTEIN RAD23"/>
    <property type="match status" value="1"/>
</dbReference>
<feature type="domain" description="UBA" evidence="7">
    <location>
        <begin position="1"/>
        <end position="33"/>
    </location>
</feature>
<evidence type="ECO:0000256" key="4">
    <source>
        <dbReference type="ARBA" id="ARBA00023242"/>
    </source>
</evidence>
<accession>R4XDV4</accession>